<dbReference type="RefSeq" id="WP_027883828.1">
    <property type="nucleotide sequence ID" value="NZ_BMWY01000002.1"/>
</dbReference>
<dbReference type="SUPFAM" id="SSF53756">
    <property type="entry name" value="UDP-Glycosyltransferase/glycogen phosphorylase"/>
    <property type="match status" value="1"/>
</dbReference>
<reference evidence="2" key="1">
    <citation type="journal article" date="2019" name="Int. J. Syst. Evol. Microbiol.">
        <title>The Global Catalogue of Microorganisms (GCM) 10K type strain sequencing project: providing services to taxonomists for standard genome sequencing and annotation.</title>
        <authorList>
            <consortium name="The Broad Institute Genomics Platform"/>
            <consortium name="The Broad Institute Genome Sequencing Center for Infectious Disease"/>
            <person name="Wu L."/>
            <person name="Ma J."/>
        </authorList>
    </citation>
    <scope>NUCLEOTIDE SEQUENCE [LARGE SCALE GENOMIC DNA]</scope>
    <source>
        <strain evidence="2">KCTC 12708</strain>
    </source>
</reference>
<evidence type="ECO:0000313" key="2">
    <source>
        <dbReference type="Proteomes" id="UP000615593"/>
    </source>
</evidence>
<organism evidence="1 2">
    <name type="scientific">Mesonia mobilis</name>
    <dbReference type="NCBI Taxonomy" id="369791"/>
    <lineage>
        <taxon>Bacteria</taxon>
        <taxon>Pseudomonadati</taxon>
        <taxon>Bacteroidota</taxon>
        <taxon>Flavobacteriia</taxon>
        <taxon>Flavobacteriales</taxon>
        <taxon>Flavobacteriaceae</taxon>
        <taxon>Mesonia</taxon>
    </lineage>
</organism>
<protein>
    <submittedName>
        <fullName evidence="1">Glycosyl transferase family 1</fullName>
    </submittedName>
</protein>
<dbReference type="CDD" id="cd03794">
    <property type="entry name" value="GT4_WbuB-like"/>
    <property type="match status" value="1"/>
</dbReference>
<sequence length="430" mass="50020">MQKVLIITYYWPPAGGPGVQRWLKFVKYLRDFKVEPIVYIPENPHYPIIDKSFEAEIPSGITIVKQPIKEPYQLAGIFSKKESKTISSGIIKDEKQQGFLQKMMLWVRGNLFIPDARMLWVKPSVRFLSAYLKENTIETIITTGPPHSLHLIGKQLKENLKLNWIADFRDPWTKIGYHQKLKLTKASQQKHLRLEREVLETADHILTTSFTTKKDFSKITKKPISVITNGFDDDEVEEVVLAEKFRLSHIGSLLSERNPQELWKALQELVTEKEDFAKDLELVFAGKVSESVVSSIKEHHLGNYLIEKGYLSHEESLIQQRKAQILLLIEIDKEETQGIIPGKFFEYVKANRPILAMGPKDWDVIQLLEETQAGKYFNYTSKEEIKQQVYAWYQEYKSGKLRVNSSEEKIEQFHRKKLTEKLANVIQQFN</sequence>
<dbReference type="EMBL" id="BMWY01000002">
    <property type="protein sequence ID" value="GGZ50366.1"/>
    <property type="molecule type" value="Genomic_DNA"/>
</dbReference>
<keyword evidence="1" id="KW-0808">Transferase</keyword>
<evidence type="ECO:0000313" key="1">
    <source>
        <dbReference type="EMBL" id="GGZ50366.1"/>
    </source>
</evidence>
<dbReference type="Gene3D" id="3.40.50.2000">
    <property type="entry name" value="Glycogen Phosphorylase B"/>
    <property type="match status" value="2"/>
</dbReference>
<keyword evidence="2" id="KW-1185">Reference proteome</keyword>
<dbReference type="Proteomes" id="UP000615593">
    <property type="component" value="Unassembled WGS sequence"/>
</dbReference>
<comment type="caution">
    <text evidence="1">The sequence shown here is derived from an EMBL/GenBank/DDBJ whole genome shotgun (WGS) entry which is preliminary data.</text>
</comment>
<proteinExistence type="predicted"/>
<gene>
    <name evidence="1" type="ORF">GCM10008088_09960</name>
</gene>
<name>A0ABQ3BNW9_9FLAO</name>
<dbReference type="GeneID" id="94368661"/>
<dbReference type="GO" id="GO:0016740">
    <property type="term" value="F:transferase activity"/>
    <property type="evidence" value="ECO:0007669"/>
    <property type="project" value="UniProtKB-KW"/>
</dbReference>
<accession>A0ABQ3BNW9</accession>